<accession>A0AAN7TM82</accession>
<gene>
    <name evidence="1" type="ORF">LTR62_007520</name>
</gene>
<dbReference type="Proteomes" id="UP001310890">
    <property type="component" value="Unassembled WGS sequence"/>
</dbReference>
<evidence type="ECO:0000313" key="2">
    <source>
        <dbReference type="Proteomes" id="UP001310890"/>
    </source>
</evidence>
<dbReference type="AlphaFoldDB" id="A0AAN7TM82"/>
<evidence type="ECO:0000313" key="1">
    <source>
        <dbReference type="EMBL" id="KAK5109064.1"/>
    </source>
</evidence>
<proteinExistence type="predicted"/>
<protein>
    <submittedName>
        <fullName evidence="1">Uncharacterized protein</fullName>
    </submittedName>
</protein>
<dbReference type="EMBL" id="JAVRRL010000071">
    <property type="protein sequence ID" value="KAK5109064.1"/>
    <property type="molecule type" value="Genomic_DNA"/>
</dbReference>
<name>A0AAN7TM82_9PEZI</name>
<reference evidence="1" key="1">
    <citation type="submission" date="2023-08" db="EMBL/GenBank/DDBJ databases">
        <title>Black Yeasts Isolated from many extreme environments.</title>
        <authorList>
            <person name="Coleine C."/>
            <person name="Stajich J.E."/>
            <person name="Selbmann L."/>
        </authorList>
    </citation>
    <scope>NUCLEOTIDE SEQUENCE</scope>
    <source>
        <strain evidence="1">CCFEE 5401</strain>
    </source>
</reference>
<comment type="caution">
    <text evidence="1">The sequence shown here is derived from an EMBL/GenBank/DDBJ whole genome shotgun (WGS) entry which is preliminary data.</text>
</comment>
<organism evidence="1 2">
    <name type="scientific">Meristemomyces frigidus</name>
    <dbReference type="NCBI Taxonomy" id="1508187"/>
    <lineage>
        <taxon>Eukaryota</taxon>
        <taxon>Fungi</taxon>
        <taxon>Dikarya</taxon>
        <taxon>Ascomycota</taxon>
        <taxon>Pezizomycotina</taxon>
        <taxon>Dothideomycetes</taxon>
        <taxon>Dothideomycetidae</taxon>
        <taxon>Mycosphaerellales</taxon>
        <taxon>Teratosphaeriaceae</taxon>
        <taxon>Meristemomyces</taxon>
    </lineage>
</organism>
<sequence>MSLNLLLGDKEQTSATAARTLIATRLETLTLQLGHSIAHNTLPSSISFIQDHSATFLQTYSSNPDALVPNSTNMTVSEFLTHLHGYSAKFPAWDVTIYPPHADVEASCRKAVVWVTIKANEPGEQREATMHEAVYKVYWRRREDQGEEEWEWYRHVQINGAAGYLFGP</sequence>